<dbReference type="EMBL" id="JACOOH010000004">
    <property type="protein sequence ID" value="MBC5621269.1"/>
    <property type="molecule type" value="Genomic_DNA"/>
</dbReference>
<dbReference type="Proteomes" id="UP000646484">
    <property type="component" value="Unassembled WGS sequence"/>
</dbReference>
<accession>A0ABR7D050</accession>
<reference evidence="1 2" key="1">
    <citation type="submission" date="2020-08" db="EMBL/GenBank/DDBJ databases">
        <title>Genome public.</title>
        <authorList>
            <person name="Liu C."/>
            <person name="Sun Q."/>
        </authorList>
    </citation>
    <scope>NUCLEOTIDE SEQUENCE [LARGE SCALE GENOMIC DNA]</scope>
    <source>
        <strain evidence="1 2">NSJ-56</strain>
    </source>
</reference>
<evidence type="ECO:0000313" key="2">
    <source>
        <dbReference type="Proteomes" id="UP000646484"/>
    </source>
</evidence>
<sequence length="170" mass="18594">MRKILVIGFLMTLLGIAVGCHDEDVSYLDVSAMEYPLNSMTVISGLTLDDTLTMKPGSAPWDPPTYPYKSRIKNNAPWVSLGFYGGTVEGARPLLVTLESVKVKGEKANAEVLKEELVIVGEGRLEIPLYTKIPLGEYVLSFRVANVSGSDVVEDAFTVIVTDDKTPWLN</sequence>
<proteinExistence type="predicted"/>
<organism evidence="1 2">
    <name type="scientific">Butyricimonas hominis</name>
    <dbReference type="NCBI Taxonomy" id="2763032"/>
    <lineage>
        <taxon>Bacteria</taxon>
        <taxon>Pseudomonadati</taxon>
        <taxon>Bacteroidota</taxon>
        <taxon>Bacteroidia</taxon>
        <taxon>Bacteroidales</taxon>
        <taxon>Odoribacteraceae</taxon>
        <taxon>Butyricimonas</taxon>
    </lineage>
</organism>
<dbReference type="PROSITE" id="PS51257">
    <property type="entry name" value="PROKAR_LIPOPROTEIN"/>
    <property type="match status" value="1"/>
</dbReference>
<evidence type="ECO:0008006" key="3">
    <source>
        <dbReference type="Google" id="ProtNLM"/>
    </source>
</evidence>
<protein>
    <recommendedName>
        <fullName evidence="3">DUF4625 domain-containing protein</fullName>
    </recommendedName>
</protein>
<dbReference type="RefSeq" id="WP_141560938.1">
    <property type="nucleotide sequence ID" value="NZ_JACOOH010000004.1"/>
</dbReference>
<comment type="caution">
    <text evidence="1">The sequence shown here is derived from an EMBL/GenBank/DDBJ whole genome shotgun (WGS) entry which is preliminary data.</text>
</comment>
<keyword evidence="2" id="KW-1185">Reference proteome</keyword>
<gene>
    <name evidence="1" type="ORF">H8S64_09180</name>
</gene>
<evidence type="ECO:0000313" key="1">
    <source>
        <dbReference type="EMBL" id="MBC5621269.1"/>
    </source>
</evidence>
<name>A0ABR7D050_9BACT</name>